<keyword evidence="2" id="KW-1185">Reference proteome</keyword>
<evidence type="ECO:0000313" key="1">
    <source>
        <dbReference type="Ensembl" id="ENSCJAP00000084918.1"/>
    </source>
</evidence>
<dbReference type="PRINTS" id="PR02045">
    <property type="entry name" value="F138DOMAIN"/>
</dbReference>
<evidence type="ECO:0000313" key="2">
    <source>
        <dbReference type="Proteomes" id="UP000008225"/>
    </source>
</evidence>
<dbReference type="PANTHER" id="PTHR46254">
    <property type="entry name" value="PROTEIN GVQW1-RELATED"/>
    <property type="match status" value="1"/>
</dbReference>
<sequence length="120" mass="13424">MQHFSRVHNCPFKNTFRQSHSVVQVGVQWCDLSSLQPPPPGFKASSHLGLPGSWDYRHAPRHQPIIVFFCRDEFPHLAQAGLDLLSSSDLPVVASQSAGITGMSHCVWVVENFDENLRSD</sequence>
<proteinExistence type="predicted"/>
<reference evidence="1 2" key="1">
    <citation type="submission" date="2009-03" db="EMBL/GenBank/DDBJ databases">
        <authorList>
            <person name="Warren W."/>
            <person name="Ye L."/>
            <person name="Minx P."/>
            <person name="Worley K."/>
            <person name="Gibbs R."/>
            <person name="Wilson R.K."/>
        </authorList>
    </citation>
    <scope>NUCLEOTIDE SEQUENCE [LARGE SCALE GENOMIC DNA]</scope>
</reference>
<dbReference type="PANTHER" id="PTHR46254:SF3">
    <property type="entry name" value="SECRETED PROTEIN"/>
    <property type="match status" value="1"/>
</dbReference>
<dbReference type="Ensembl" id="ENSCJAT00000145536.1">
    <property type="protein sequence ID" value="ENSCJAP00000084918.1"/>
    <property type="gene ID" value="ENSCJAG00000075593.1"/>
</dbReference>
<dbReference type="OMA" id="FNIETEF"/>
<accession>A0A8I3X287</accession>
<reference evidence="1" key="3">
    <citation type="submission" date="2025-09" db="UniProtKB">
        <authorList>
            <consortium name="Ensembl"/>
        </authorList>
    </citation>
    <scope>IDENTIFICATION</scope>
</reference>
<organism evidence="1 2">
    <name type="scientific">Callithrix jacchus</name>
    <name type="common">White-tufted-ear marmoset</name>
    <name type="synonym">Simia Jacchus</name>
    <dbReference type="NCBI Taxonomy" id="9483"/>
    <lineage>
        <taxon>Eukaryota</taxon>
        <taxon>Metazoa</taxon>
        <taxon>Chordata</taxon>
        <taxon>Craniata</taxon>
        <taxon>Vertebrata</taxon>
        <taxon>Euteleostomi</taxon>
        <taxon>Mammalia</taxon>
        <taxon>Eutheria</taxon>
        <taxon>Euarchontoglires</taxon>
        <taxon>Primates</taxon>
        <taxon>Haplorrhini</taxon>
        <taxon>Platyrrhini</taxon>
        <taxon>Cebidae</taxon>
        <taxon>Callitrichinae</taxon>
        <taxon>Callithrix</taxon>
        <taxon>Callithrix</taxon>
    </lineage>
</organism>
<dbReference type="GeneTree" id="ENSGT00940000167556"/>
<protein>
    <submittedName>
        <fullName evidence="1">Uncharacterized protein</fullName>
    </submittedName>
</protein>
<dbReference type="AlphaFoldDB" id="A0A8I3X287"/>
<name>A0A8I3X287_CALJA</name>
<dbReference type="Proteomes" id="UP000008225">
    <property type="component" value="Chromosome 10"/>
</dbReference>
<reference evidence="1" key="2">
    <citation type="submission" date="2025-08" db="UniProtKB">
        <authorList>
            <consortium name="Ensembl"/>
        </authorList>
    </citation>
    <scope>IDENTIFICATION</scope>
</reference>